<dbReference type="Pfam" id="PF00436">
    <property type="entry name" value="SSB"/>
    <property type="match status" value="1"/>
</dbReference>
<dbReference type="InterPro" id="IPR012340">
    <property type="entry name" value="NA-bd_OB-fold"/>
</dbReference>
<sequence length="240" mass="25855">MNENYVTVSGRLCADPEERVSRSGALFTTFRVASTVRLRRSDGAWEDRETAFFNVIAWRYLGRNAKDSLAKGHPVVVHGKLLVKLFDRTDGNGKNTSVEIEATSIGHDLTYGYTEYTKGMKLRLDPGDRTNDPVVAEARANNWGAGDGEGQVGSQAVGSPWDSGADHPADNARRGSDGADRSGDNVESWNPAYVEVGPDGLPLADQRAGDAVEQSDEMGDFEPDRWLAGAGAPAEAGIRD</sequence>
<gene>
    <name evidence="5" type="ORF">GCM10009810_32430</name>
</gene>
<dbReference type="SUPFAM" id="SSF50249">
    <property type="entry name" value="Nucleic acid-binding proteins"/>
    <property type="match status" value="1"/>
</dbReference>
<organism evidence="5 6">
    <name type="scientific">Nostocoides vanveenii</name>
    <dbReference type="NCBI Taxonomy" id="330835"/>
    <lineage>
        <taxon>Bacteria</taxon>
        <taxon>Bacillati</taxon>
        <taxon>Actinomycetota</taxon>
        <taxon>Actinomycetes</taxon>
        <taxon>Micrococcales</taxon>
        <taxon>Intrasporangiaceae</taxon>
        <taxon>Nostocoides</taxon>
    </lineage>
</organism>
<dbReference type="NCBIfam" id="TIGR00621">
    <property type="entry name" value="ssb"/>
    <property type="match status" value="1"/>
</dbReference>
<dbReference type="RefSeq" id="WP_344068112.1">
    <property type="nucleotide sequence ID" value="NZ_BAAAPN010000096.1"/>
</dbReference>
<evidence type="ECO:0000256" key="4">
    <source>
        <dbReference type="SAM" id="MobiDB-lite"/>
    </source>
</evidence>
<comment type="caution">
    <text evidence="5">The sequence shown here is derived from an EMBL/GenBank/DDBJ whole genome shotgun (WGS) entry which is preliminary data.</text>
</comment>
<dbReference type="Gene3D" id="2.40.50.140">
    <property type="entry name" value="Nucleic acid-binding proteins"/>
    <property type="match status" value="1"/>
</dbReference>
<dbReference type="EMBL" id="BAAAPN010000096">
    <property type="protein sequence ID" value="GAA1772629.1"/>
    <property type="molecule type" value="Genomic_DNA"/>
</dbReference>
<dbReference type="InterPro" id="IPR000424">
    <property type="entry name" value="Primosome_PriB/ssb"/>
</dbReference>
<name>A0ABN2L2C9_9MICO</name>
<feature type="region of interest" description="Disordered" evidence="4">
    <location>
        <begin position="142"/>
        <end position="240"/>
    </location>
</feature>
<evidence type="ECO:0000256" key="3">
    <source>
        <dbReference type="RuleBase" id="RU000524"/>
    </source>
</evidence>
<keyword evidence="6" id="KW-1185">Reference proteome</keyword>
<evidence type="ECO:0000313" key="6">
    <source>
        <dbReference type="Proteomes" id="UP001501475"/>
    </source>
</evidence>
<accession>A0ABN2L2C9</accession>
<evidence type="ECO:0000313" key="5">
    <source>
        <dbReference type="EMBL" id="GAA1772629.1"/>
    </source>
</evidence>
<reference evidence="5 6" key="1">
    <citation type="journal article" date="2019" name="Int. J. Syst. Evol. Microbiol.">
        <title>The Global Catalogue of Microorganisms (GCM) 10K type strain sequencing project: providing services to taxonomists for standard genome sequencing and annotation.</title>
        <authorList>
            <consortium name="The Broad Institute Genomics Platform"/>
            <consortium name="The Broad Institute Genome Sequencing Center for Infectious Disease"/>
            <person name="Wu L."/>
            <person name="Ma J."/>
        </authorList>
    </citation>
    <scope>NUCLEOTIDE SEQUENCE [LARGE SCALE GENOMIC DNA]</scope>
    <source>
        <strain evidence="5 6">JCM 15591</strain>
    </source>
</reference>
<dbReference type="CDD" id="cd04496">
    <property type="entry name" value="SSB_OBF"/>
    <property type="match status" value="1"/>
</dbReference>
<dbReference type="InterPro" id="IPR011344">
    <property type="entry name" value="ssDNA-bd"/>
</dbReference>
<keyword evidence="1 2" id="KW-0238">DNA-binding</keyword>
<protein>
    <recommendedName>
        <fullName evidence="3">Single-stranded DNA-binding protein</fullName>
    </recommendedName>
</protein>
<evidence type="ECO:0000256" key="2">
    <source>
        <dbReference type="PROSITE-ProRule" id="PRU00252"/>
    </source>
</evidence>
<evidence type="ECO:0000256" key="1">
    <source>
        <dbReference type="ARBA" id="ARBA00023125"/>
    </source>
</evidence>
<dbReference type="PROSITE" id="PS50935">
    <property type="entry name" value="SSB"/>
    <property type="match status" value="1"/>
</dbReference>
<feature type="compositionally biased region" description="Basic and acidic residues" evidence="4">
    <location>
        <begin position="164"/>
        <end position="184"/>
    </location>
</feature>
<proteinExistence type="predicted"/>
<dbReference type="Proteomes" id="UP001501475">
    <property type="component" value="Unassembled WGS sequence"/>
</dbReference>